<gene>
    <name evidence="1" type="ORF">C7R54_28445</name>
</gene>
<protein>
    <recommendedName>
        <fullName evidence="3">DUF1127 domain-containing protein</fullName>
    </recommendedName>
</protein>
<organism evidence="1 2">
    <name type="scientific">Achromobacter aloeverae</name>
    <dbReference type="NCBI Taxonomy" id="1750518"/>
    <lineage>
        <taxon>Bacteria</taxon>
        <taxon>Pseudomonadati</taxon>
        <taxon>Pseudomonadota</taxon>
        <taxon>Betaproteobacteria</taxon>
        <taxon>Burkholderiales</taxon>
        <taxon>Alcaligenaceae</taxon>
        <taxon>Achromobacter</taxon>
    </lineage>
</organism>
<evidence type="ECO:0000313" key="2">
    <source>
        <dbReference type="Proteomes" id="UP000290849"/>
    </source>
</evidence>
<name>A0A4Q1HC78_9BURK</name>
<dbReference type="EMBL" id="PYAL01000011">
    <property type="protein sequence ID" value="RXN82720.1"/>
    <property type="molecule type" value="Genomic_DNA"/>
</dbReference>
<comment type="caution">
    <text evidence="1">The sequence shown here is derived from an EMBL/GenBank/DDBJ whole genome shotgun (WGS) entry which is preliminary data.</text>
</comment>
<reference evidence="1 2" key="1">
    <citation type="journal article" date="2017" name="Int. J. Syst. Evol. Microbiol.">
        <title>Achromobacter aloeverae sp. nov., isolated from the root of Aloe vera (L.) Burm.f.</title>
        <authorList>
            <person name="Kuncharoen N."/>
            <person name="Muramatsu Y."/>
            <person name="Shibata C."/>
            <person name="Kamakura Y."/>
            <person name="Nakagawa Y."/>
            <person name="Tanasupawat S."/>
        </authorList>
    </citation>
    <scope>NUCLEOTIDE SEQUENCE [LARGE SCALE GENOMIC DNA]</scope>
    <source>
        <strain evidence="1 2">AVA-1</strain>
    </source>
</reference>
<dbReference type="Proteomes" id="UP000290849">
    <property type="component" value="Unassembled WGS sequence"/>
</dbReference>
<proteinExistence type="predicted"/>
<accession>A0A4Q1HC78</accession>
<dbReference type="RefSeq" id="WP_129154320.1">
    <property type="nucleotide sequence ID" value="NZ_JBHSDO010000011.1"/>
</dbReference>
<evidence type="ECO:0008006" key="3">
    <source>
        <dbReference type="Google" id="ProtNLM"/>
    </source>
</evidence>
<sequence length="78" mass="8833">MSREQVVPDALSAAPAQAVGEGWLPRWLAWWRRPAGGNAVGHLDEHLARDIGLPQDEVNRLRVDRLLSQGRDSEPWLW</sequence>
<keyword evidence="2" id="KW-1185">Reference proteome</keyword>
<evidence type="ECO:0000313" key="1">
    <source>
        <dbReference type="EMBL" id="RXN82720.1"/>
    </source>
</evidence>
<dbReference type="AlphaFoldDB" id="A0A4Q1HC78"/>